<evidence type="ECO:0000256" key="1">
    <source>
        <dbReference type="SAM" id="Phobius"/>
    </source>
</evidence>
<accession>A0AAV3ZQJ3</accession>
<keyword evidence="1" id="KW-0472">Membrane</keyword>
<keyword evidence="1" id="KW-0812">Transmembrane</keyword>
<comment type="caution">
    <text evidence="2">The sequence shown here is derived from an EMBL/GenBank/DDBJ whole genome shotgun (WGS) entry which is preliminary data.</text>
</comment>
<reference evidence="2 3" key="1">
    <citation type="journal article" date="2021" name="Elife">
        <title>Chloroplast acquisition without the gene transfer in kleptoplastic sea slugs, Plakobranchus ocellatus.</title>
        <authorList>
            <person name="Maeda T."/>
            <person name="Takahashi S."/>
            <person name="Yoshida T."/>
            <person name="Shimamura S."/>
            <person name="Takaki Y."/>
            <person name="Nagai Y."/>
            <person name="Toyoda A."/>
            <person name="Suzuki Y."/>
            <person name="Arimoto A."/>
            <person name="Ishii H."/>
            <person name="Satoh N."/>
            <person name="Nishiyama T."/>
            <person name="Hasebe M."/>
            <person name="Maruyama T."/>
            <person name="Minagawa J."/>
            <person name="Obokata J."/>
            <person name="Shigenobu S."/>
        </authorList>
    </citation>
    <scope>NUCLEOTIDE SEQUENCE [LARGE SCALE GENOMIC DNA]</scope>
</reference>
<name>A0AAV3ZQJ3_9GAST</name>
<feature type="transmembrane region" description="Helical" evidence="1">
    <location>
        <begin position="28"/>
        <end position="48"/>
    </location>
</feature>
<protein>
    <submittedName>
        <fullName evidence="2">Uncharacterized protein</fullName>
    </submittedName>
</protein>
<keyword evidence="3" id="KW-1185">Reference proteome</keyword>
<gene>
    <name evidence="2" type="ORF">PoB_002396200</name>
</gene>
<proteinExistence type="predicted"/>
<keyword evidence="1" id="KW-1133">Transmembrane helix</keyword>
<evidence type="ECO:0000313" key="3">
    <source>
        <dbReference type="Proteomes" id="UP000735302"/>
    </source>
</evidence>
<sequence length="145" mass="16086">MSSAYESLDGVLTAPPILFEKIRNKVKLMVILGGCPILPFCSVVSSFISKNSTSNVRVLTTGLIPVFFLSIYQIPSYLVDLREVFRESIDFLPARIHCLPFTTKGSTRVVLPLPIIFYMNCQASLGSCVGFRFPHRRGYSSVCAT</sequence>
<feature type="transmembrane region" description="Helical" evidence="1">
    <location>
        <begin position="54"/>
        <end position="72"/>
    </location>
</feature>
<organism evidence="2 3">
    <name type="scientific">Plakobranchus ocellatus</name>
    <dbReference type="NCBI Taxonomy" id="259542"/>
    <lineage>
        <taxon>Eukaryota</taxon>
        <taxon>Metazoa</taxon>
        <taxon>Spiralia</taxon>
        <taxon>Lophotrochozoa</taxon>
        <taxon>Mollusca</taxon>
        <taxon>Gastropoda</taxon>
        <taxon>Heterobranchia</taxon>
        <taxon>Euthyneura</taxon>
        <taxon>Panpulmonata</taxon>
        <taxon>Sacoglossa</taxon>
        <taxon>Placobranchoidea</taxon>
        <taxon>Plakobranchidae</taxon>
        <taxon>Plakobranchus</taxon>
    </lineage>
</organism>
<dbReference type="Proteomes" id="UP000735302">
    <property type="component" value="Unassembled WGS sequence"/>
</dbReference>
<dbReference type="AlphaFoldDB" id="A0AAV3ZQJ3"/>
<evidence type="ECO:0000313" key="2">
    <source>
        <dbReference type="EMBL" id="GFN97456.1"/>
    </source>
</evidence>
<dbReference type="EMBL" id="BLXT01002773">
    <property type="protein sequence ID" value="GFN97456.1"/>
    <property type="molecule type" value="Genomic_DNA"/>
</dbReference>